<dbReference type="EMBL" id="JAAFYZ010000259">
    <property type="protein sequence ID" value="MBS2553500.1"/>
    <property type="molecule type" value="Genomic_DNA"/>
</dbReference>
<accession>A0ABS5L5V5</accession>
<dbReference type="RefSeq" id="WP_212020129.1">
    <property type="nucleotide sequence ID" value="NZ_JAAFYZ010000259.1"/>
</dbReference>
<keyword evidence="1" id="KW-0732">Signal</keyword>
<reference evidence="2 3" key="1">
    <citation type="submission" date="2020-02" db="EMBL/GenBank/DDBJ databases">
        <title>Acidophilic actinobacteria isolated from forest soil.</title>
        <authorList>
            <person name="Golinska P."/>
        </authorList>
    </citation>
    <scope>NUCLEOTIDE SEQUENCE [LARGE SCALE GENOMIC DNA]</scope>
    <source>
        <strain evidence="2 3">NL8</strain>
    </source>
</reference>
<keyword evidence="3" id="KW-1185">Reference proteome</keyword>
<name>A0ABS5L5V5_9ACTN</name>
<comment type="caution">
    <text evidence="2">The sequence shown here is derived from an EMBL/GenBank/DDBJ whole genome shotgun (WGS) entry which is preliminary data.</text>
</comment>
<sequence length="240" mass="24168">MSLRTRLSVAAIGAVVAVGAVALPANAATATDSPAALTKAKATVTKDIADRLTTLGKLQSALTGYKDVPDAARGTLTQVMSADVSGLTALKAKVAGETTAAAVKADGQAMVDDYRVYVLVVPQVHLTHALDVENAALARLVKVHDALADRLAKDPAADTAANKALLADLSTAVQAGDTGIDGKDAALLALKPGPDGKALTAAVKDVSGAAKGTRDDIKKAVADAKKVRDALKDTQSAAKS</sequence>
<proteinExistence type="predicted"/>
<organism evidence="2 3">
    <name type="scientific">Catenulispora pinistramenti</name>
    <dbReference type="NCBI Taxonomy" id="2705254"/>
    <lineage>
        <taxon>Bacteria</taxon>
        <taxon>Bacillati</taxon>
        <taxon>Actinomycetota</taxon>
        <taxon>Actinomycetes</taxon>
        <taxon>Catenulisporales</taxon>
        <taxon>Catenulisporaceae</taxon>
        <taxon>Catenulispora</taxon>
    </lineage>
</organism>
<protein>
    <submittedName>
        <fullName evidence="2">Uncharacterized protein</fullName>
    </submittedName>
</protein>
<gene>
    <name evidence="2" type="ORF">KGQ19_42270</name>
</gene>
<dbReference type="Proteomes" id="UP000730482">
    <property type="component" value="Unassembled WGS sequence"/>
</dbReference>
<evidence type="ECO:0000313" key="2">
    <source>
        <dbReference type="EMBL" id="MBS2553500.1"/>
    </source>
</evidence>
<evidence type="ECO:0000256" key="1">
    <source>
        <dbReference type="SAM" id="SignalP"/>
    </source>
</evidence>
<evidence type="ECO:0000313" key="3">
    <source>
        <dbReference type="Proteomes" id="UP000730482"/>
    </source>
</evidence>
<feature type="chain" id="PRO_5045050983" evidence="1">
    <location>
        <begin position="28"/>
        <end position="240"/>
    </location>
</feature>
<feature type="signal peptide" evidence="1">
    <location>
        <begin position="1"/>
        <end position="27"/>
    </location>
</feature>